<dbReference type="RefSeq" id="WP_382341542.1">
    <property type="nucleotide sequence ID" value="NZ_JBHSAB010000004.1"/>
</dbReference>
<name>A0ABV8CEE1_9GAMM</name>
<protein>
    <recommendedName>
        <fullName evidence="3">Serine/threonine protein kinase</fullName>
    </recommendedName>
</protein>
<accession>A0ABV8CEE1</accession>
<gene>
    <name evidence="1" type="ORF">ACFORL_04575</name>
</gene>
<evidence type="ECO:0008006" key="3">
    <source>
        <dbReference type="Google" id="ProtNLM"/>
    </source>
</evidence>
<reference evidence="2" key="1">
    <citation type="journal article" date="2019" name="Int. J. Syst. Evol. Microbiol.">
        <title>The Global Catalogue of Microorganisms (GCM) 10K type strain sequencing project: providing services to taxonomists for standard genome sequencing and annotation.</title>
        <authorList>
            <consortium name="The Broad Institute Genomics Platform"/>
            <consortium name="The Broad Institute Genome Sequencing Center for Infectious Disease"/>
            <person name="Wu L."/>
            <person name="Ma J."/>
        </authorList>
    </citation>
    <scope>NUCLEOTIDE SEQUENCE [LARGE SCALE GENOMIC DNA]</scope>
    <source>
        <strain evidence="2">CCUG 59858</strain>
    </source>
</reference>
<comment type="caution">
    <text evidence="1">The sequence shown here is derived from an EMBL/GenBank/DDBJ whole genome shotgun (WGS) entry which is preliminary data.</text>
</comment>
<dbReference type="SUPFAM" id="SSF56112">
    <property type="entry name" value="Protein kinase-like (PK-like)"/>
    <property type="match status" value="1"/>
</dbReference>
<dbReference type="InterPro" id="IPR011009">
    <property type="entry name" value="Kinase-like_dom_sf"/>
</dbReference>
<keyword evidence="2" id="KW-1185">Reference proteome</keyword>
<dbReference type="EMBL" id="JBHSAB010000004">
    <property type="protein sequence ID" value="MFC3908349.1"/>
    <property type="molecule type" value="Genomic_DNA"/>
</dbReference>
<sequence length="272" mass="30982">MCKTKQEPLPESSILALIQLARNYFISSPQHFITQLEYGDRYFWVKRRPHEKKRFWHVMQSALTFLVRLPILRSTVSKGGAQSLNQEAAQLRLFASKSIPVPEVIAVNDEFIITSDVGLQLQGYLSQLDNDARKSELLCAAAHSLARLHQAGLCHGRPSLRDMTLAEETIYFIDLEEEPLAVMSLAQAQARDIWLFLNNVARYTSKKDDLLLRNVFAILNMTLTAETRAALRQMVMFLRPFRVVVERMILPLTGGRDVRCAVKANKVLEQSL</sequence>
<evidence type="ECO:0000313" key="2">
    <source>
        <dbReference type="Proteomes" id="UP001595758"/>
    </source>
</evidence>
<organism evidence="1 2">
    <name type="scientific">Legionella dresdenensis</name>
    <dbReference type="NCBI Taxonomy" id="450200"/>
    <lineage>
        <taxon>Bacteria</taxon>
        <taxon>Pseudomonadati</taxon>
        <taxon>Pseudomonadota</taxon>
        <taxon>Gammaproteobacteria</taxon>
        <taxon>Legionellales</taxon>
        <taxon>Legionellaceae</taxon>
        <taxon>Legionella</taxon>
    </lineage>
</organism>
<proteinExistence type="predicted"/>
<dbReference type="Proteomes" id="UP001595758">
    <property type="component" value="Unassembled WGS sequence"/>
</dbReference>
<evidence type="ECO:0000313" key="1">
    <source>
        <dbReference type="EMBL" id="MFC3908349.1"/>
    </source>
</evidence>